<dbReference type="Proteomes" id="UP001232063">
    <property type="component" value="Unassembled WGS sequence"/>
</dbReference>
<dbReference type="InterPro" id="IPR029063">
    <property type="entry name" value="SAM-dependent_MTases_sf"/>
</dbReference>
<gene>
    <name evidence="5" type="ORF">QNI22_30010</name>
</gene>
<proteinExistence type="predicted"/>
<dbReference type="SUPFAM" id="SSF53335">
    <property type="entry name" value="S-adenosyl-L-methionine-dependent methyltransferases"/>
    <property type="match status" value="1"/>
</dbReference>
<dbReference type="SMART" id="SM00981">
    <property type="entry name" value="THUMP"/>
    <property type="match status" value="1"/>
</dbReference>
<dbReference type="Pfam" id="PF22020">
    <property type="entry name" value="RlmL_1st"/>
    <property type="match status" value="1"/>
</dbReference>
<keyword evidence="1 5" id="KW-0489">Methyltransferase</keyword>
<dbReference type="PANTHER" id="PTHR47313:SF1">
    <property type="entry name" value="RIBOSOMAL RNA LARGE SUBUNIT METHYLTRANSFERASE K_L"/>
    <property type="match status" value="1"/>
</dbReference>
<name>A0AAE3RC40_9BACT</name>
<evidence type="ECO:0000313" key="5">
    <source>
        <dbReference type="EMBL" id="MDJ1504937.1"/>
    </source>
</evidence>
<feature type="domain" description="THUMP" evidence="4">
    <location>
        <begin position="50"/>
        <end position="161"/>
    </location>
</feature>
<organism evidence="5 6">
    <name type="scientific">Xanthocytophaga agilis</name>
    <dbReference type="NCBI Taxonomy" id="3048010"/>
    <lineage>
        <taxon>Bacteria</taxon>
        <taxon>Pseudomonadati</taxon>
        <taxon>Bacteroidota</taxon>
        <taxon>Cytophagia</taxon>
        <taxon>Cytophagales</taxon>
        <taxon>Rhodocytophagaceae</taxon>
        <taxon>Xanthocytophaga</taxon>
    </lineage>
</organism>
<dbReference type="Gene3D" id="3.40.50.150">
    <property type="entry name" value="Vaccinia Virus protein VP39"/>
    <property type="match status" value="1"/>
</dbReference>
<dbReference type="Pfam" id="PF02926">
    <property type="entry name" value="THUMP"/>
    <property type="match status" value="1"/>
</dbReference>
<evidence type="ECO:0000313" key="6">
    <source>
        <dbReference type="Proteomes" id="UP001232063"/>
    </source>
</evidence>
<dbReference type="GO" id="GO:0008990">
    <property type="term" value="F:rRNA (guanine-N2-)-methyltransferase activity"/>
    <property type="evidence" value="ECO:0007669"/>
    <property type="project" value="TreeGrafter"/>
</dbReference>
<reference evidence="5" key="1">
    <citation type="submission" date="2023-05" db="EMBL/GenBank/DDBJ databases">
        <authorList>
            <person name="Zhang X."/>
        </authorList>
    </citation>
    <scope>NUCLEOTIDE SEQUENCE</scope>
    <source>
        <strain evidence="5">BD1B2-1</strain>
    </source>
</reference>
<evidence type="ECO:0000256" key="3">
    <source>
        <dbReference type="PROSITE-ProRule" id="PRU00529"/>
    </source>
</evidence>
<protein>
    <submittedName>
        <fullName evidence="5">Class I SAM-dependent RNA methyltransferase</fullName>
    </submittedName>
</protein>
<dbReference type="GO" id="GO:0003723">
    <property type="term" value="F:RNA binding"/>
    <property type="evidence" value="ECO:0007669"/>
    <property type="project" value="UniProtKB-UniRule"/>
</dbReference>
<keyword evidence="6" id="KW-1185">Reference proteome</keyword>
<dbReference type="RefSeq" id="WP_314516640.1">
    <property type="nucleotide sequence ID" value="NZ_JASJOU010000013.1"/>
</dbReference>
<evidence type="ECO:0000259" key="4">
    <source>
        <dbReference type="PROSITE" id="PS51165"/>
    </source>
</evidence>
<dbReference type="InterPro" id="IPR054170">
    <property type="entry name" value="RlmL_1st"/>
</dbReference>
<sequence>MAREQISNFRMLAKTIVGLEDILAKELLQLGAQEIEVHNRAVSFSGDKGFMYKANLNLRTALRILKPIKEFTVRNEQHLYKEIQKIYWPDYLDVTDTLAIDCVLSTDLFSHSQFIAQKAKDAIVDQFRDEFGARPSVELDKPTLRINLHIKNNICTVSLDSSGDSLHKRGYRDKTNLAPINEVLAAGLVLLSGWDKEAPLINPMCGSGTILIEAALLACNIPPGYYQDEFGFQRWKDYDANLWDKIYESSMKKVNTNNIELIGIEISRNVARKAKENIKRAQLDDVITIYNEPFEDFEPTFKPGILIVNPPYGERMDQDEDINGLYKSMGDTFKKKYSGSTAWIISSNMDALKHVGLKPSRKIVVFNGPLECRFMRFDMYSGTKKGAKTDQSAT</sequence>
<dbReference type="AlphaFoldDB" id="A0AAE3RC40"/>
<dbReference type="Gene3D" id="3.30.2130.30">
    <property type="match status" value="1"/>
</dbReference>
<evidence type="ECO:0000256" key="2">
    <source>
        <dbReference type="ARBA" id="ARBA00022679"/>
    </source>
</evidence>
<keyword evidence="3" id="KW-0694">RNA-binding</keyword>
<dbReference type="PROSITE" id="PS51165">
    <property type="entry name" value="THUMP"/>
    <property type="match status" value="1"/>
</dbReference>
<comment type="caution">
    <text evidence="5">The sequence shown here is derived from an EMBL/GenBank/DDBJ whole genome shotgun (WGS) entry which is preliminary data.</text>
</comment>
<dbReference type="InterPro" id="IPR000241">
    <property type="entry name" value="RlmKL-like_Mtase"/>
</dbReference>
<accession>A0AAE3RC40</accession>
<dbReference type="InterPro" id="IPR004114">
    <property type="entry name" value="THUMP_dom"/>
</dbReference>
<dbReference type="EMBL" id="JASJOU010000013">
    <property type="protein sequence ID" value="MDJ1504937.1"/>
    <property type="molecule type" value="Genomic_DNA"/>
</dbReference>
<dbReference type="PANTHER" id="PTHR47313">
    <property type="entry name" value="RIBOSOMAL RNA LARGE SUBUNIT METHYLTRANSFERASE K/L"/>
    <property type="match status" value="1"/>
</dbReference>
<dbReference type="GO" id="GO:0070043">
    <property type="term" value="F:rRNA (guanine-N7-)-methyltransferase activity"/>
    <property type="evidence" value="ECO:0007669"/>
    <property type="project" value="TreeGrafter"/>
</dbReference>
<dbReference type="CDD" id="cd11715">
    <property type="entry name" value="THUMP_AdoMetMT"/>
    <property type="match status" value="1"/>
</dbReference>
<dbReference type="InterPro" id="IPR002052">
    <property type="entry name" value="DNA_methylase_N6_adenine_CS"/>
</dbReference>
<evidence type="ECO:0000256" key="1">
    <source>
        <dbReference type="ARBA" id="ARBA00022603"/>
    </source>
</evidence>
<dbReference type="Pfam" id="PF01170">
    <property type="entry name" value="UPF0020"/>
    <property type="match status" value="1"/>
</dbReference>
<keyword evidence="2" id="KW-0808">Transferase</keyword>
<dbReference type="PROSITE" id="PS00092">
    <property type="entry name" value="N6_MTASE"/>
    <property type="match status" value="1"/>
</dbReference>